<protein>
    <recommendedName>
        <fullName evidence="10">Mannosyltransferase</fullName>
        <ecNumber evidence="10">2.4.1.-</ecNumber>
    </recommendedName>
</protein>
<dbReference type="GO" id="GO:0000026">
    <property type="term" value="F:alpha-1,2-mannosyltransferase activity"/>
    <property type="evidence" value="ECO:0007669"/>
    <property type="project" value="EnsemblPlants"/>
</dbReference>
<keyword evidence="5" id="KW-0808">Transferase</keyword>
<dbReference type="AlphaFoldDB" id="A0A0E0MSY2"/>
<feature type="region of interest" description="Disordered" evidence="11">
    <location>
        <begin position="1"/>
        <end position="35"/>
    </location>
</feature>
<dbReference type="OMA" id="PRDMHAK"/>
<keyword evidence="8 10" id="KW-1133">Transmembrane helix</keyword>
<evidence type="ECO:0000256" key="9">
    <source>
        <dbReference type="ARBA" id="ARBA00023136"/>
    </source>
</evidence>
<dbReference type="Proteomes" id="UP000008022">
    <property type="component" value="Unassembled WGS sequence"/>
</dbReference>
<evidence type="ECO:0000256" key="1">
    <source>
        <dbReference type="ARBA" id="ARBA00004477"/>
    </source>
</evidence>
<dbReference type="eggNOG" id="KOG2515">
    <property type="taxonomic scope" value="Eukaryota"/>
</dbReference>
<evidence type="ECO:0000313" key="12">
    <source>
        <dbReference type="EnsemblPlants" id="ORUFI01G07490.2"/>
    </source>
</evidence>
<feature type="compositionally biased region" description="Low complexity" evidence="11">
    <location>
        <begin position="1"/>
        <end position="15"/>
    </location>
</feature>
<evidence type="ECO:0000256" key="8">
    <source>
        <dbReference type="ARBA" id="ARBA00022989"/>
    </source>
</evidence>
<keyword evidence="6 10" id="KW-0812">Transmembrane</keyword>
<keyword evidence="7 10" id="KW-0256">Endoplasmic reticulum</keyword>
<evidence type="ECO:0000256" key="7">
    <source>
        <dbReference type="ARBA" id="ARBA00022824"/>
    </source>
</evidence>
<evidence type="ECO:0000313" key="13">
    <source>
        <dbReference type="Proteomes" id="UP000008022"/>
    </source>
</evidence>
<dbReference type="STRING" id="4529.A0A0E0MSY2"/>
<dbReference type="EnsemblPlants" id="ORUFI01G07490.2">
    <property type="protein sequence ID" value="ORUFI01G07490.2"/>
    <property type="gene ID" value="ORUFI01G07490"/>
</dbReference>
<accession>A0A0E0MSY2</accession>
<feature type="transmembrane region" description="Helical" evidence="10">
    <location>
        <begin position="124"/>
        <end position="148"/>
    </location>
</feature>
<name>A0A0E0MSY2_ORYRU</name>
<evidence type="ECO:0000256" key="4">
    <source>
        <dbReference type="ARBA" id="ARBA00022676"/>
    </source>
</evidence>
<feature type="transmembrane region" description="Helical" evidence="10">
    <location>
        <begin position="100"/>
        <end position="118"/>
    </location>
</feature>
<dbReference type="EC" id="2.4.1.-" evidence="10"/>
<evidence type="ECO:0000256" key="5">
    <source>
        <dbReference type="ARBA" id="ARBA00022679"/>
    </source>
</evidence>
<dbReference type="UniPathway" id="UPA00378"/>
<comment type="similarity">
    <text evidence="3 10">Belongs to the glycosyltransferase 22 family.</text>
</comment>
<keyword evidence="9 10" id="KW-0472">Membrane</keyword>
<dbReference type="GO" id="GO:0036503">
    <property type="term" value="P:ERAD pathway"/>
    <property type="evidence" value="ECO:0007669"/>
    <property type="project" value="EnsemblPlants"/>
</dbReference>
<proteinExistence type="inferred from homology"/>
<keyword evidence="4 10" id="KW-0328">Glycosyltransferase</keyword>
<sequence length="577" mass="65625">MSLSSARQRRATAASPPTDDGYSKEAKDRRRRPSGEEEEEGIRWFLPFLALGLLRHMSASSNLIHDCDEVFNYWEPLHFLLYRSGFQTWEYSSNFALRSYLYLFIHALVAGPASMIFGEHKVRVFYSVRIFLGLISTITETVLVVALSRKYGKRLACYVLAMLCLTSGCFFASTSFLPSSFSMYAVTLSSALFLLENYAAAVSVAAAGVILGWPFSILVFLPITVLSVIADYYCYGKWTASVFNLLKYNVFGGGESHLYGTEGPSFYFKNGFNNFNFAFILALLFLGFVPFARKKYVPDLLIVVSPVYIWLAFMSLQAHKEERFLYPIYPLICVAAAAVIDTFPDFFHDKYSSEQSIFEKIAKGLRPLILGFILCASHSRTFSMLNGYGAPIQIYQHLEHHEDTGPGSVLCVGSEWHRYPSSFFIPSYISEVWWIDDGFRGLLPFPFNETLGGTTAAPSYFNDKNKASDEQYVFSLAFKLYSTYFLLTILRVTTSLHFWLQLKDIGACSLLVELDLRRPYPSRGSDLSTWETLAALPFLDRELSPALYRSFFIPHRWQQNNVFGLYKLLRRLPTDQA</sequence>
<evidence type="ECO:0000256" key="6">
    <source>
        <dbReference type="ARBA" id="ARBA00022692"/>
    </source>
</evidence>
<dbReference type="PANTHER" id="PTHR22760">
    <property type="entry name" value="GLYCOSYLTRANSFERASE"/>
    <property type="match status" value="1"/>
</dbReference>
<reference evidence="12" key="2">
    <citation type="submission" date="2015-06" db="UniProtKB">
        <authorList>
            <consortium name="EnsemblPlants"/>
        </authorList>
    </citation>
    <scope>IDENTIFICATION</scope>
</reference>
<dbReference type="Gramene" id="ORUFI01G07490.2">
    <property type="protein sequence ID" value="ORUFI01G07490.2"/>
    <property type="gene ID" value="ORUFI01G07490"/>
</dbReference>
<reference evidence="13" key="1">
    <citation type="submission" date="2013-06" db="EMBL/GenBank/DDBJ databases">
        <authorList>
            <person name="Zhao Q."/>
        </authorList>
    </citation>
    <scope>NUCLEOTIDE SEQUENCE</scope>
    <source>
        <strain evidence="13">cv. W1943</strain>
    </source>
</reference>
<evidence type="ECO:0000256" key="11">
    <source>
        <dbReference type="SAM" id="MobiDB-lite"/>
    </source>
</evidence>
<dbReference type="GO" id="GO:0006487">
    <property type="term" value="P:protein N-linked glycosylation"/>
    <property type="evidence" value="ECO:0007669"/>
    <property type="project" value="TreeGrafter"/>
</dbReference>
<evidence type="ECO:0000256" key="3">
    <source>
        <dbReference type="ARBA" id="ARBA00007063"/>
    </source>
</evidence>
<feature type="transmembrane region" description="Helical" evidence="10">
    <location>
        <begin position="155"/>
        <end position="177"/>
    </location>
</feature>
<comment type="subcellular location">
    <subcellularLocation>
        <location evidence="1 10">Endoplasmic reticulum membrane</location>
        <topology evidence="1 10">Multi-pass membrane protein</topology>
    </subcellularLocation>
</comment>
<dbReference type="PANTHER" id="PTHR22760:SF2">
    <property type="entry name" value="ALPHA-1,2-MANNOSYLTRANSFERASE ALG9"/>
    <property type="match status" value="1"/>
</dbReference>
<feature type="transmembrane region" description="Helical" evidence="10">
    <location>
        <begin position="324"/>
        <end position="343"/>
    </location>
</feature>
<dbReference type="InterPro" id="IPR005599">
    <property type="entry name" value="GPI_mannosylTrfase"/>
</dbReference>
<comment type="pathway">
    <text evidence="2">Protein modification; protein glycosylation.</text>
</comment>
<feature type="transmembrane region" description="Helical" evidence="10">
    <location>
        <begin position="300"/>
        <end position="318"/>
    </location>
</feature>
<feature type="transmembrane region" description="Helical" evidence="10">
    <location>
        <begin position="217"/>
        <end position="235"/>
    </location>
</feature>
<dbReference type="GO" id="GO:0005789">
    <property type="term" value="C:endoplasmic reticulum membrane"/>
    <property type="evidence" value="ECO:0007669"/>
    <property type="project" value="UniProtKB-SubCell"/>
</dbReference>
<keyword evidence="13" id="KW-1185">Reference proteome</keyword>
<dbReference type="Pfam" id="PF03901">
    <property type="entry name" value="Glyco_transf_22"/>
    <property type="match status" value="1"/>
</dbReference>
<evidence type="ECO:0000256" key="10">
    <source>
        <dbReference type="RuleBase" id="RU363075"/>
    </source>
</evidence>
<organism evidence="12 13">
    <name type="scientific">Oryza rufipogon</name>
    <name type="common">Brownbeard rice</name>
    <name type="synonym">Asian wild rice</name>
    <dbReference type="NCBI Taxonomy" id="4529"/>
    <lineage>
        <taxon>Eukaryota</taxon>
        <taxon>Viridiplantae</taxon>
        <taxon>Streptophyta</taxon>
        <taxon>Embryophyta</taxon>
        <taxon>Tracheophyta</taxon>
        <taxon>Spermatophyta</taxon>
        <taxon>Magnoliopsida</taxon>
        <taxon>Liliopsida</taxon>
        <taxon>Poales</taxon>
        <taxon>Poaceae</taxon>
        <taxon>BOP clade</taxon>
        <taxon>Oryzoideae</taxon>
        <taxon>Oryzeae</taxon>
        <taxon>Oryzinae</taxon>
        <taxon>Oryza</taxon>
    </lineage>
</organism>
<feature type="transmembrane region" description="Helical" evidence="10">
    <location>
        <begin position="275"/>
        <end position="293"/>
    </location>
</feature>
<evidence type="ECO:0000256" key="2">
    <source>
        <dbReference type="ARBA" id="ARBA00004922"/>
    </source>
</evidence>